<accession>A0A5C6FSQ3</accession>
<dbReference type="Pfam" id="PF02195">
    <property type="entry name" value="ParB_N"/>
    <property type="match status" value="1"/>
</dbReference>
<dbReference type="AlphaFoldDB" id="A0A5C6FSQ3"/>
<protein>
    <submittedName>
        <fullName evidence="5">Nucleoid occlusion protein</fullName>
    </submittedName>
</protein>
<evidence type="ECO:0000256" key="2">
    <source>
        <dbReference type="ARBA" id="ARBA00022829"/>
    </source>
</evidence>
<evidence type="ECO:0000256" key="1">
    <source>
        <dbReference type="ARBA" id="ARBA00006295"/>
    </source>
</evidence>
<dbReference type="GO" id="GO:0003677">
    <property type="term" value="F:DNA binding"/>
    <property type="evidence" value="ECO:0007669"/>
    <property type="project" value="UniProtKB-KW"/>
</dbReference>
<proteinExistence type="inferred from homology"/>
<dbReference type="FunFam" id="1.10.10.2830:FF:000001">
    <property type="entry name" value="Chromosome partitioning protein ParB"/>
    <property type="match status" value="1"/>
</dbReference>
<dbReference type="NCBIfam" id="TIGR00180">
    <property type="entry name" value="parB_part"/>
    <property type="match status" value="1"/>
</dbReference>
<dbReference type="Gene3D" id="3.90.1530.30">
    <property type="match status" value="1"/>
</dbReference>
<evidence type="ECO:0000313" key="6">
    <source>
        <dbReference type="Proteomes" id="UP000316476"/>
    </source>
</evidence>
<dbReference type="InterPro" id="IPR050336">
    <property type="entry name" value="Chromosome_partition/occlusion"/>
</dbReference>
<dbReference type="Gene3D" id="1.10.10.2830">
    <property type="match status" value="1"/>
</dbReference>
<feature type="domain" description="ParB-like N-terminal" evidence="4">
    <location>
        <begin position="50"/>
        <end position="142"/>
    </location>
</feature>
<sequence length="302" mass="33424">MSSKAEKLRARFGGSFREAVGGGEGSEPNIVDHPTRNKKFEGTTRAKGFQEIPVSKIVADAQHREIFDEEELRQLADSLSSGGLISPIVVRWENRRASYVIIAGERRYRAATLLGWKTITCDVRPDEISEGEIAELQLAENHARKNLNPIELANAFKDVIAKNGYTTRDLAKRVGINETTVTRHLRLLTLDSKMQTDIASGKVPVGIAREAARLKDKADQNQFIEQAVEEGISSTEAQKRVSAVTKRKMPIRKKQPKVRVFSKTIKTEAGEVIVKIRGEKSPSDADVGRALELALAQISGRE</sequence>
<dbReference type="PANTHER" id="PTHR33375">
    <property type="entry name" value="CHROMOSOME-PARTITIONING PROTEIN PARB-RELATED"/>
    <property type="match status" value="1"/>
</dbReference>
<dbReference type="RefSeq" id="WP_197135614.1">
    <property type="nucleotide sequence ID" value="NZ_SJPZ01000001.1"/>
</dbReference>
<evidence type="ECO:0000256" key="3">
    <source>
        <dbReference type="ARBA" id="ARBA00023125"/>
    </source>
</evidence>
<dbReference type="Pfam" id="PF17762">
    <property type="entry name" value="HTH_ParB"/>
    <property type="match status" value="1"/>
</dbReference>
<name>A0A5C6FSQ3_9PLAN</name>
<dbReference type="SMART" id="SM00470">
    <property type="entry name" value="ParB"/>
    <property type="match status" value="1"/>
</dbReference>
<comment type="caution">
    <text evidence="5">The sequence shown here is derived from an EMBL/GenBank/DDBJ whole genome shotgun (WGS) entry which is preliminary data.</text>
</comment>
<dbReference type="GO" id="GO:0005694">
    <property type="term" value="C:chromosome"/>
    <property type="evidence" value="ECO:0007669"/>
    <property type="project" value="TreeGrafter"/>
</dbReference>
<reference evidence="5 6" key="1">
    <citation type="submission" date="2019-02" db="EMBL/GenBank/DDBJ databases">
        <title>Deep-cultivation of Planctomycetes and their phenomic and genomic characterization uncovers novel biology.</title>
        <authorList>
            <person name="Wiegand S."/>
            <person name="Jogler M."/>
            <person name="Boedeker C."/>
            <person name="Pinto D."/>
            <person name="Vollmers J."/>
            <person name="Rivas-Marin E."/>
            <person name="Kohn T."/>
            <person name="Peeters S.H."/>
            <person name="Heuer A."/>
            <person name="Rast P."/>
            <person name="Oberbeckmann S."/>
            <person name="Bunk B."/>
            <person name="Jeske O."/>
            <person name="Meyerdierks A."/>
            <person name="Storesund J.E."/>
            <person name="Kallscheuer N."/>
            <person name="Luecker S."/>
            <person name="Lage O.M."/>
            <person name="Pohl T."/>
            <person name="Merkel B.J."/>
            <person name="Hornburger P."/>
            <person name="Mueller R.-W."/>
            <person name="Bruemmer F."/>
            <person name="Labrenz M."/>
            <person name="Spormann A.M."/>
            <person name="Op Den Camp H."/>
            <person name="Overmann J."/>
            <person name="Amann R."/>
            <person name="Jetten M.S.M."/>
            <person name="Mascher T."/>
            <person name="Medema M.H."/>
            <person name="Devos D.P."/>
            <person name="Kaster A.-K."/>
            <person name="Ovreas L."/>
            <person name="Rohde M."/>
            <person name="Galperin M.Y."/>
            <person name="Jogler C."/>
        </authorList>
    </citation>
    <scope>NUCLEOTIDE SEQUENCE [LARGE SCALE GENOMIC DNA]</scope>
    <source>
        <strain evidence="5 6">V7</strain>
    </source>
</reference>
<dbReference type="EMBL" id="SJPZ01000001">
    <property type="protein sequence ID" value="TWU64538.1"/>
    <property type="molecule type" value="Genomic_DNA"/>
</dbReference>
<dbReference type="GO" id="GO:0007059">
    <property type="term" value="P:chromosome segregation"/>
    <property type="evidence" value="ECO:0007669"/>
    <property type="project" value="UniProtKB-KW"/>
</dbReference>
<evidence type="ECO:0000313" key="5">
    <source>
        <dbReference type="EMBL" id="TWU64538.1"/>
    </source>
</evidence>
<dbReference type="SUPFAM" id="SSF110849">
    <property type="entry name" value="ParB/Sulfiredoxin"/>
    <property type="match status" value="1"/>
</dbReference>
<comment type="similarity">
    <text evidence="1">Belongs to the ParB family.</text>
</comment>
<organism evidence="5 6">
    <name type="scientific">Crateriforma conspicua</name>
    <dbReference type="NCBI Taxonomy" id="2527996"/>
    <lineage>
        <taxon>Bacteria</taxon>
        <taxon>Pseudomonadati</taxon>
        <taxon>Planctomycetota</taxon>
        <taxon>Planctomycetia</taxon>
        <taxon>Planctomycetales</taxon>
        <taxon>Planctomycetaceae</taxon>
        <taxon>Crateriforma</taxon>
    </lineage>
</organism>
<dbReference type="InterPro" id="IPR036086">
    <property type="entry name" value="ParB/Sulfiredoxin_sf"/>
</dbReference>
<dbReference type="InterPro" id="IPR003115">
    <property type="entry name" value="ParB_N"/>
</dbReference>
<evidence type="ECO:0000259" key="4">
    <source>
        <dbReference type="SMART" id="SM00470"/>
    </source>
</evidence>
<dbReference type="InterPro" id="IPR041468">
    <property type="entry name" value="HTH_ParB/Spo0J"/>
</dbReference>
<keyword evidence="3" id="KW-0238">DNA-binding</keyword>
<dbReference type="Proteomes" id="UP000316476">
    <property type="component" value="Unassembled WGS sequence"/>
</dbReference>
<gene>
    <name evidence="5" type="primary">noc_1</name>
    <name evidence="5" type="ORF">V7x_00820</name>
</gene>
<dbReference type="FunFam" id="3.90.1530.30:FF:000001">
    <property type="entry name" value="Chromosome partitioning protein ParB"/>
    <property type="match status" value="1"/>
</dbReference>
<dbReference type="SUPFAM" id="SSF109709">
    <property type="entry name" value="KorB DNA-binding domain-like"/>
    <property type="match status" value="1"/>
</dbReference>
<keyword evidence="2" id="KW-0159">Chromosome partition</keyword>
<dbReference type="PANTHER" id="PTHR33375:SF1">
    <property type="entry name" value="CHROMOSOME-PARTITIONING PROTEIN PARB-RELATED"/>
    <property type="match status" value="1"/>
</dbReference>
<dbReference type="InterPro" id="IPR004437">
    <property type="entry name" value="ParB/RepB/Spo0J"/>
</dbReference>